<accession>A0A7W0CF35</accession>
<dbReference type="GO" id="GO:0016491">
    <property type="term" value="F:oxidoreductase activity"/>
    <property type="evidence" value="ECO:0007669"/>
    <property type="project" value="InterPro"/>
</dbReference>
<dbReference type="EMBL" id="JACDUR010000001">
    <property type="protein sequence ID" value="MBA2889968.1"/>
    <property type="molecule type" value="Genomic_DNA"/>
</dbReference>
<dbReference type="InterPro" id="IPR000415">
    <property type="entry name" value="Nitroreductase-like"/>
</dbReference>
<evidence type="ECO:0000259" key="2">
    <source>
        <dbReference type="Pfam" id="PF00881"/>
    </source>
</evidence>
<name>A0A7W0CF35_9ACTN</name>
<dbReference type="InterPro" id="IPR029479">
    <property type="entry name" value="Nitroreductase"/>
</dbReference>
<dbReference type="Pfam" id="PF00881">
    <property type="entry name" value="Nitroreductase"/>
    <property type="match status" value="1"/>
</dbReference>
<feature type="region of interest" description="Disordered" evidence="1">
    <location>
        <begin position="187"/>
        <end position="212"/>
    </location>
</feature>
<organism evidence="3 4">
    <name type="scientific">Nonomuraea soli</name>
    <dbReference type="NCBI Taxonomy" id="1032476"/>
    <lineage>
        <taxon>Bacteria</taxon>
        <taxon>Bacillati</taxon>
        <taxon>Actinomycetota</taxon>
        <taxon>Actinomycetes</taxon>
        <taxon>Streptosporangiales</taxon>
        <taxon>Streptosporangiaceae</taxon>
        <taxon>Nonomuraea</taxon>
    </lineage>
</organism>
<dbReference type="InterPro" id="IPR050627">
    <property type="entry name" value="Nitroreductase/BluB"/>
</dbReference>
<evidence type="ECO:0000313" key="3">
    <source>
        <dbReference type="EMBL" id="MBA2889968.1"/>
    </source>
</evidence>
<keyword evidence="4" id="KW-1185">Reference proteome</keyword>
<feature type="domain" description="Nitroreductase" evidence="2">
    <location>
        <begin position="5"/>
        <end position="35"/>
    </location>
</feature>
<dbReference type="Gene3D" id="3.40.109.10">
    <property type="entry name" value="NADH Oxidase"/>
    <property type="match status" value="2"/>
</dbReference>
<proteinExistence type="predicted"/>
<sequence length="328" mass="35815">MTRSDAIREALDAARWAPSVHNTQPWSFVVAGEEISVRADSDRRLRVSDPAGRQMLISGGASLFTLRTMLRCKGYEPIVRVLPDPDRPALLAIVSLGDQITPDESTLRLGNEIRGRRTHRAGFTRLPIPTKVLDALVQQASAEGALLTPVEHPRAIQILSALTTAAQALQSVDRRFTLELIRWAAPPGSRRDDGVPAGSYPDAQPGTEPAFAQRDYGAGRGWGAHTDQRFSTSPGMVTLLTTTDDGRQAWIATGQALQRVLLHASGYGISAAFHTQALEFPSMRELVRTELCGGRHPQMIMRLGITFDDSTGVRRPLSEVLEVRDQGL</sequence>
<comment type="caution">
    <text evidence="3">The sequence shown here is derived from an EMBL/GenBank/DDBJ whole genome shotgun (WGS) entry which is preliminary data.</text>
</comment>
<gene>
    <name evidence="3" type="ORF">HNR30_001303</name>
</gene>
<evidence type="ECO:0000256" key="1">
    <source>
        <dbReference type="SAM" id="MobiDB-lite"/>
    </source>
</evidence>
<protein>
    <recommendedName>
        <fullName evidence="2">Nitroreductase domain-containing protein</fullName>
    </recommendedName>
</protein>
<dbReference type="PANTHER" id="PTHR23026">
    <property type="entry name" value="NADPH NITROREDUCTASE"/>
    <property type="match status" value="1"/>
</dbReference>
<reference evidence="3 4" key="1">
    <citation type="submission" date="2020-07" db="EMBL/GenBank/DDBJ databases">
        <title>Genomic Encyclopedia of Type Strains, Phase IV (KMG-IV): sequencing the most valuable type-strain genomes for metagenomic binning, comparative biology and taxonomic classification.</title>
        <authorList>
            <person name="Goeker M."/>
        </authorList>
    </citation>
    <scope>NUCLEOTIDE SEQUENCE [LARGE SCALE GENOMIC DNA]</scope>
    <source>
        <strain evidence="3 4">DSM 45533</strain>
    </source>
</reference>
<dbReference type="AlphaFoldDB" id="A0A7W0CF35"/>
<dbReference type="PANTHER" id="PTHR23026:SF123">
    <property type="entry name" value="NAD(P)H NITROREDUCTASE RV3131-RELATED"/>
    <property type="match status" value="1"/>
</dbReference>
<dbReference type="Proteomes" id="UP000530928">
    <property type="component" value="Unassembled WGS sequence"/>
</dbReference>
<evidence type="ECO:0000313" key="4">
    <source>
        <dbReference type="Proteomes" id="UP000530928"/>
    </source>
</evidence>
<dbReference type="NCBIfam" id="NF047509">
    <property type="entry name" value="Rv3131_FMN_oxido"/>
    <property type="match status" value="1"/>
</dbReference>
<dbReference type="SUPFAM" id="SSF55469">
    <property type="entry name" value="FMN-dependent nitroreductase-like"/>
    <property type="match status" value="2"/>
</dbReference>